<feature type="domain" description="Cadherin" evidence="14">
    <location>
        <begin position="361"/>
        <end position="465"/>
    </location>
</feature>
<feature type="compositionally biased region" description="Basic and acidic residues" evidence="12">
    <location>
        <begin position="927"/>
        <end position="937"/>
    </location>
</feature>
<evidence type="ECO:0000256" key="13">
    <source>
        <dbReference type="SAM" id="Phobius"/>
    </source>
</evidence>
<dbReference type="PRINTS" id="PR00205">
    <property type="entry name" value="CADHERIN"/>
</dbReference>
<dbReference type="GO" id="GO:0000902">
    <property type="term" value="P:cell morphogenesis"/>
    <property type="evidence" value="ECO:0007669"/>
    <property type="project" value="TreeGrafter"/>
</dbReference>
<feature type="domain" description="Cadherin" evidence="14">
    <location>
        <begin position="142"/>
        <end position="249"/>
    </location>
</feature>
<dbReference type="FunFam" id="2.60.40.60:FF:000020">
    <property type="entry name" value="Dachsous cadherin-related 1b"/>
    <property type="match status" value="1"/>
</dbReference>
<dbReference type="InterPro" id="IPR039808">
    <property type="entry name" value="Cadherin"/>
</dbReference>
<dbReference type="OrthoDB" id="6252479at2759"/>
<reference evidence="15" key="1">
    <citation type="submission" date="2021-01" db="EMBL/GenBank/DDBJ databases">
        <authorList>
            <person name="Li R."/>
            <person name="Bekaert M."/>
        </authorList>
    </citation>
    <scope>NUCLEOTIDE SEQUENCE</scope>
    <source>
        <strain evidence="15">Farmed</strain>
    </source>
</reference>
<dbReference type="GO" id="GO:0044331">
    <property type="term" value="P:cell-cell adhesion mediated by cadherin"/>
    <property type="evidence" value="ECO:0007669"/>
    <property type="project" value="TreeGrafter"/>
</dbReference>
<dbReference type="GO" id="GO:0045296">
    <property type="term" value="F:cadherin binding"/>
    <property type="evidence" value="ECO:0007669"/>
    <property type="project" value="TreeGrafter"/>
</dbReference>
<feature type="domain" description="Cadherin" evidence="14">
    <location>
        <begin position="486"/>
        <end position="562"/>
    </location>
</feature>
<gene>
    <name evidence="15" type="ORF">SPHA_47028</name>
</gene>
<dbReference type="FunFam" id="2.60.40.60:FF:000134">
    <property type="entry name" value="protocadherin Fat 4"/>
    <property type="match status" value="1"/>
</dbReference>
<dbReference type="SMART" id="SM00112">
    <property type="entry name" value="CA"/>
    <property type="match status" value="5"/>
</dbReference>
<dbReference type="GO" id="GO:0005912">
    <property type="term" value="C:adherens junction"/>
    <property type="evidence" value="ECO:0007669"/>
    <property type="project" value="TreeGrafter"/>
</dbReference>
<dbReference type="PANTHER" id="PTHR24027:SF422">
    <property type="entry name" value="CADHERIN DOMAIN-CONTAINING PROTEIN"/>
    <property type="match status" value="1"/>
</dbReference>
<protein>
    <submittedName>
        <fullName evidence="15">PCDHD2</fullName>
    </submittedName>
</protein>
<dbReference type="EMBL" id="CAHIKZ030002523">
    <property type="protein sequence ID" value="CAE1288244.1"/>
    <property type="molecule type" value="Genomic_DNA"/>
</dbReference>
<feature type="domain" description="Cadherin" evidence="14">
    <location>
        <begin position="30"/>
        <end position="141"/>
    </location>
</feature>
<feature type="compositionally biased region" description="Polar residues" evidence="12">
    <location>
        <begin position="939"/>
        <end position="956"/>
    </location>
</feature>
<comment type="subcellular location">
    <subcellularLocation>
        <location evidence="1">Cell membrane</location>
        <topology evidence="1">Single-pass type I membrane protein</topology>
    </subcellularLocation>
</comment>
<evidence type="ECO:0000256" key="7">
    <source>
        <dbReference type="ARBA" id="ARBA00022889"/>
    </source>
</evidence>
<keyword evidence="9 13" id="KW-0472">Membrane</keyword>
<dbReference type="GO" id="GO:0007043">
    <property type="term" value="P:cell-cell junction assembly"/>
    <property type="evidence" value="ECO:0007669"/>
    <property type="project" value="TreeGrafter"/>
</dbReference>
<evidence type="ECO:0000256" key="8">
    <source>
        <dbReference type="ARBA" id="ARBA00022989"/>
    </source>
</evidence>
<dbReference type="GO" id="GO:0016477">
    <property type="term" value="P:cell migration"/>
    <property type="evidence" value="ECO:0007669"/>
    <property type="project" value="TreeGrafter"/>
</dbReference>
<evidence type="ECO:0000256" key="4">
    <source>
        <dbReference type="ARBA" id="ARBA00022729"/>
    </source>
</evidence>
<evidence type="ECO:0000256" key="3">
    <source>
        <dbReference type="ARBA" id="ARBA00022692"/>
    </source>
</evidence>
<feature type="region of interest" description="Disordered" evidence="12">
    <location>
        <begin position="769"/>
        <end position="791"/>
    </location>
</feature>
<keyword evidence="2" id="KW-1003">Cell membrane</keyword>
<evidence type="ECO:0000256" key="2">
    <source>
        <dbReference type="ARBA" id="ARBA00022475"/>
    </source>
</evidence>
<keyword evidence="7" id="KW-0130">Cell adhesion</keyword>
<keyword evidence="10" id="KW-0325">Glycoprotein</keyword>
<comment type="caution">
    <text evidence="15">The sequence shown here is derived from an EMBL/GenBank/DDBJ whole genome shotgun (WGS) entry which is preliminary data.</text>
</comment>
<dbReference type="GO" id="GO:0005509">
    <property type="term" value="F:calcium ion binding"/>
    <property type="evidence" value="ECO:0007669"/>
    <property type="project" value="UniProtKB-UniRule"/>
</dbReference>
<dbReference type="FunFam" id="2.60.40.60:FF:000007">
    <property type="entry name" value="Protocadherin alpha 2"/>
    <property type="match status" value="1"/>
</dbReference>
<accession>A0A812D1C1</accession>
<evidence type="ECO:0000256" key="9">
    <source>
        <dbReference type="ARBA" id="ARBA00023136"/>
    </source>
</evidence>
<keyword evidence="16" id="KW-1185">Reference proteome</keyword>
<dbReference type="InterPro" id="IPR015919">
    <property type="entry name" value="Cadherin-like_sf"/>
</dbReference>
<dbReference type="SUPFAM" id="SSF49313">
    <property type="entry name" value="Cadherin-like"/>
    <property type="match status" value="5"/>
</dbReference>
<dbReference type="GO" id="GO:0016339">
    <property type="term" value="P:calcium-dependent cell-cell adhesion via plasma membrane cell adhesion molecules"/>
    <property type="evidence" value="ECO:0007669"/>
    <property type="project" value="TreeGrafter"/>
</dbReference>
<proteinExistence type="predicted"/>
<feature type="compositionally biased region" description="Basic and acidic residues" evidence="12">
    <location>
        <begin position="665"/>
        <end position="686"/>
    </location>
</feature>
<dbReference type="AlphaFoldDB" id="A0A812D1C1"/>
<evidence type="ECO:0000256" key="6">
    <source>
        <dbReference type="ARBA" id="ARBA00022837"/>
    </source>
</evidence>
<keyword evidence="8 13" id="KW-1133">Transmembrane helix</keyword>
<feature type="region of interest" description="Disordered" evidence="12">
    <location>
        <begin position="827"/>
        <end position="962"/>
    </location>
</feature>
<dbReference type="GO" id="GO:0008013">
    <property type="term" value="F:beta-catenin binding"/>
    <property type="evidence" value="ECO:0007669"/>
    <property type="project" value="TreeGrafter"/>
</dbReference>
<evidence type="ECO:0000256" key="10">
    <source>
        <dbReference type="ARBA" id="ARBA00023180"/>
    </source>
</evidence>
<dbReference type="PANTHER" id="PTHR24027">
    <property type="entry name" value="CADHERIN-23"/>
    <property type="match status" value="1"/>
</dbReference>
<dbReference type="Pfam" id="PF00028">
    <property type="entry name" value="Cadherin"/>
    <property type="match status" value="5"/>
</dbReference>
<dbReference type="GO" id="GO:0016342">
    <property type="term" value="C:catenin complex"/>
    <property type="evidence" value="ECO:0007669"/>
    <property type="project" value="TreeGrafter"/>
</dbReference>
<dbReference type="InterPro" id="IPR020894">
    <property type="entry name" value="Cadherin_CS"/>
</dbReference>
<name>A0A812D1C1_ACAPH</name>
<dbReference type="Gene3D" id="2.60.40.60">
    <property type="entry name" value="Cadherins"/>
    <property type="match status" value="5"/>
</dbReference>
<feature type="domain" description="Cadherin" evidence="14">
    <location>
        <begin position="257"/>
        <end position="360"/>
    </location>
</feature>
<keyword evidence="4" id="KW-0732">Signal</keyword>
<feature type="compositionally biased region" description="Basic and acidic residues" evidence="12">
    <location>
        <begin position="774"/>
        <end position="791"/>
    </location>
</feature>
<evidence type="ECO:0000313" key="15">
    <source>
        <dbReference type="EMBL" id="CAE1288244.1"/>
    </source>
</evidence>
<evidence type="ECO:0000259" key="14">
    <source>
        <dbReference type="PROSITE" id="PS50268"/>
    </source>
</evidence>
<feature type="region of interest" description="Disordered" evidence="12">
    <location>
        <begin position="662"/>
        <end position="686"/>
    </location>
</feature>
<dbReference type="FunFam" id="2.60.40.60:FF:000004">
    <property type="entry name" value="Protocadherin 1 gamma 2"/>
    <property type="match status" value="1"/>
</dbReference>
<dbReference type="PROSITE" id="PS00232">
    <property type="entry name" value="CADHERIN_1"/>
    <property type="match status" value="3"/>
</dbReference>
<feature type="compositionally biased region" description="Polar residues" evidence="12">
    <location>
        <begin position="857"/>
        <end position="903"/>
    </location>
</feature>
<feature type="transmembrane region" description="Helical" evidence="13">
    <location>
        <begin position="589"/>
        <end position="611"/>
    </location>
</feature>
<dbReference type="InterPro" id="IPR002126">
    <property type="entry name" value="Cadherin-like_dom"/>
</dbReference>
<dbReference type="GO" id="GO:0007156">
    <property type="term" value="P:homophilic cell adhesion via plasma membrane adhesion molecules"/>
    <property type="evidence" value="ECO:0007669"/>
    <property type="project" value="InterPro"/>
</dbReference>
<keyword evidence="3 13" id="KW-0812">Transmembrane</keyword>
<dbReference type="FunFam" id="2.60.40.60:FF:000002">
    <property type="entry name" value="Protocadherin alpha 2"/>
    <property type="match status" value="1"/>
</dbReference>
<dbReference type="Proteomes" id="UP000597762">
    <property type="component" value="Unassembled WGS sequence"/>
</dbReference>
<sequence length="962" mass="107598">MEILQAGSLLQILRLKVVIEDVNDNDPEFLENKINLQFSEKDSIGTRRPIPSAIDRDVSVPNSQITYQLKKNTDDPFALSSSYLEDGNSELNIYLEEKLDREAKDSYKVQVIAKDQGNPSKQSALDVSITVTDWNDNLPEFSQNIYNVTISYDENRNLPIAVVTATDLDKGKRGKITYRISSQTSKTAKSFFRINRETGEIFLQKELDLNQSALYKLFVKATDGGRLRHTTLSIVNVNVVGSKNNAPNIEVNFISGSTEKNMAVISEAAEIGSFIAYVKVTDDDPGENGEVICDLRHSHFQLQNMGVQKYKVTVRNLIDRETRDLYEITIVCQDKGSPPLQSKQKLSIRISDVNDVRPTFSQKTYTFQIYENQKSQIPIGFINATDPDLGAGGEVTYSLLKNPKTFLPFRIANGAIIIATRSLDRESKEHYRFKVLAKDNGTPSLNNTATVLVRVLDVNDNAPRFTFPDVNPFHLDIFYQAHQRNITTLKAVDMDATENTHLSFKIINSDYRSLFALDRHSGQLFFSRPLSANDSRTYKLLLLVKDSGVPSLSSTTNLTLALVVEAGDVRTLTAVKITKDFSLAKNAQMVTALLATVGSLSLAILILILVLKMHHLKAVCCNRGGALSSENEGSGENLGKSTKKATSWGDISLDLKMNPCVSEETLPRKSEDETETDDKKEILTSDENLHTTSEYDDPVTLIETDLPDSSDESNWAKATDNSGLVLAMSPPFDGSDEEVGSNGKFKKMRQVLNPNYYTSQCLIPTISRMGQPQNRDKNTLRHPGDNTDIPKQHKAMVHDDFCHPEDITHRSQKQYSHSKLLNRPIKKKQIPAHKQQSKIPCLPRQRNPALENYPNDGKQSTQTPQQKLNMPRSMSEQSSISLQNSFSDETGLTPTQKTISSVKQRGKPVPVESLPRYQQELLPPKAPPDKKIKRPDTEASGSYQYSISIPDSITKTNSRKFQ</sequence>
<organism evidence="15 16">
    <name type="scientific">Acanthosepion pharaonis</name>
    <name type="common">Pharaoh cuttlefish</name>
    <name type="synonym">Sepia pharaonis</name>
    <dbReference type="NCBI Taxonomy" id="158019"/>
    <lineage>
        <taxon>Eukaryota</taxon>
        <taxon>Metazoa</taxon>
        <taxon>Spiralia</taxon>
        <taxon>Lophotrochozoa</taxon>
        <taxon>Mollusca</taxon>
        <taxon>Cephalopoda</taxon>
        <taxon>Coleoidea</taxon>
        <taxon>Decapodiformes</taxon>
        <taxon>Sepiida</taxon>
        <taxon>Sepiina</taxon>
        <taxon>Sepiidae</taxon>
        <taxon>Acanthosepion</taxon>
    </lineage>
</organism>
<evidence type="ECO:0000256" key="11">
    <source>
        <dbReference type="PROSITE-ProRule" id="PRU00043"/>
    </source>
</evidence>
<evidence type="ECO:0000256" key="12">
    <source>
        <dbReference type="SAM" id="MobiDB-lite"/>
    </source>
</evidence>
<keyword evidence="6 11" id="KW-0106">Calcium</keyword>
<evidence type="ECO:0000256" key="1">
    <source>
        <dbReference type="ARBA" id="ARBA00004251"/>
    </source>
</evidence>
<dbReference type="PROSITE" id="PS50268">
    <property type="entry name" value="CADHERIN_2"/>
    <property type="match status" value="5"/>
</dbReference>
<keyword evidence="5" id="KW-0677">Repeat</keyword>
<dbReference type="CDD" id="cd11304">
    <property type="entry name" value="Cadherin_repeat"/>
    <property type="match status" value="5"/>
</dbReference>
<dbReference type="GO" id="GO:0034332">
    <property type="term" value="P:adherens junction organization"/>
    <property type="evidence" value="ECO:0007669"/>
    <property type="project" value="TreeGrafter"/>
</dbReference>
<evidence type="ECO:0000313" key="16">
    <source>
        <dbReference type="Proteomes" id="UP000597762"/>
    </source>
</evidence>
<evidence type="ECO:0000256" key="5">
    <source>
        <dbReference type="ARBA" id="ARBA00022737"/>
    </source>
</evidence>